<dbReference type="EMBL" id="JAZGQO010000018">
    <property type="protein sequence ID" value="KAK6167205.1"/>
    <property type="molecule type" value="Genomic_DNA"/>
</dbReference>
<keyword evidence="2" id="KW-1185">Reference proteome</keyword>
<dbReference type="AlphaFoldDB" id="A0AAN8IWH4"/>
<comment type="caution">
    <text evidence="1">The sequence shown here is derived from an EMBL/GenBank/DDBJ whole genome shotgun (WGS) entry which is preliminary data.</text>
</comment>
<evidence type="ECO:0000313" key="1">
    <source>
        <dbReference type="EMBL" id="KAK6167205.1"/>
    </source>
</evidence>
<gene>
    <name evidence="1" type="ORF">SNE40_021296</name>
</gene>
<protein>
    <submittedName>
        <fullName evidence="1">Uncharacterized protein</fullName>
    </submittedName>
</protein>
<proteinExistence type="predicted"/>
<accession>A0AAN8IWH4</accession>
<reference evidence="1 2" key="1">
    <citation type="submission" date="2024-01" db="EMBL/GenBank/DDBJ databases">
        <title>The genome of the rayed Mediterranean limpet Patella caerulea (Linnaeus, 1758).</title>
        <authorList>
            <person name="Anh-Thu Weber A."/>
            <person name="Halstead-Nussloch G."/>
        </authorList>
    </citation>
    <scope>NUCLEOTIDE SEQUENCE [LARGE SCALE GENOMIC DNA]</scope>
    <source>
        <strain evidence="1">AATW-2023a</strain>
        <tissue evidence="1">Whole specimen</tissue>
    </source>
</reference>
<dbReference type="PANTHER" id="PTHR33198:SF20">
    <property type="entry name" value="RETROTRANSPOSON GAG DOMAIN-CONTAINING PROTEIN"/>
    <property type="match status" value="1"/>
</dbReference>
<dbReference type="PANTHER" id="PTHR33198">
    <property type="entry name" value="ANK_REP_REGION DOMAIN-CONTAINING PROTEIN-RELATED"/>
    <property type="match status" value="1"/>
</dbReference>
<name>A0AAN8IWH4_PATCE</name>
<sequence>MQNLPAPKPLDLETSDKEGAWLIFEKSFRLYLTATGADTKSEAIKRAGLLHLVGEDGRKISDTFRIIEEGENQTSLNQLLLMFREKFTGNRHTSFERHVFRQMKQDGEEFDKFLIRIKVQANRCSYGDRIHEEICDQIVEGIDCPETKKEIIV</sequence>
<organism evidence="1 2">
    <name type="scientific">Patella caerulea</name>
    <name type="common">Rayed Mediterranean limpet</name>
    <dbReference type="NCBI Taxonomy" id="87958"/>
    <lineage>
        <taxon>Eukaryota</taxon>
        <taxon>Metazoa</taxon>
        <taxon>Spiralia</taxon>
        <taxon>Lophotrochozoa</taxon>
        <taxon>Mollusca</taxon>
        <taxon>Gastropoda</taxon>
        <taxon>Patellogastropoda</taxon>
        <taxon>Patelloidea</taxon>
        <taxon>Patellidae</taxon>
        <taxon>Patella</taxon>
    </lineage>
</organism>
<evidence type="ECO:0000313" key="2">
    <source>
        <dbReference type="Proteomes" id="UP001347796"/>
    </source>
</evidence>
<dbReference type="Proteomes" id="UP001347796">
    <property type="component" value="Unassembled WGS sequence"/>
</dbReference>